<dbReference type="EMBL" id="JAACJL010000031">
    <property type="protein sequence ID" value="KAF4616780.1"/>
    <property type="molecule type" value="Genomic_DNA"/>
</dbReference>
<comment type="caution">
    <text evidence="2">The sequence shown here is derived from an EMBL/GenBank/DDBJ whole genome shotgun (WGS) entry which is preliminary data.</text>
</comment>
<gene>
    <name evidence="2" type="ORF">D9613_008871</name>
</gene>
<evidence type="ECO:0000256" key="1">
    <source>
        <dbReference type="SAM" id="Phobius"/>
    </source>
</evidence>
<feature type="transmembrane region" description="Helical" evidence="1">
    <location>
        <begin position="155"/>
        <end position="176"/>
    </location>
</feature>
<keyword evidence="3" id="KW-1185">Reference proteome</keyword>
<evidence type="ECO:0000313" key="2">
    <source>
        <dbReference type="EMBL" id="KAF4616780.1"/>
    </source>
</evidence>
<protein>
    <submittedName>
        <fullName evidence="2">Uncharacterized protein</fullName>
    </submittedName>
</protein>
<keyword evidence="1" id="KW-1133">Transmembrane helix</keyword>
<reference evidence="2 3" key="1">
    <citation type="submission" date="2019-12" db="EMBL/GenBank/DDBJ databases">
        <authorList>
            <person name="Floudas D."/>
            <person name="Bentzer J."/>
            <person name="Ahren D."/>
            <person name="Johansson T."/>
            <person name="Persson P."/>
            <person name="Tunlid A."/>
        </authorList>
    </citation>
    <scope>NUCLEOTIDE SEQUENCE [LARGE SCALE GENOMIC DNA]</scope>
    <source>
        <strain evidence="2 3">CBS 102.39</strain>
    </source>
</reference>
<proteinExistence type="predicted"/>
<dbReference type="Proteomes" id="UP000521872">
    <property type="component" value="Unassembled WGS sequence"/>
</dbReference>
<evidence type="ECO:0000313" key="3">
    <source>
        <dbReference type="Proteomes" id="UP000521872"/>
    </source>
</evidence>
<keyword evidence="1" id="KW-0812">Transmembrane</keyword>
<keyword evidence="1" id="KW-0472">Membrane</keyword>
<accession>A0A8H4QU68</accession>
<sequence>MASITVIDDRSPSITYSPGWRPVTPAETSLHTVLNGTETATNTEVGAEISVFGSINSTEADTEENIPAPISAYSIDSGAPTIFTATTSQNTTKDRVTFFRATGLDLDVSHTLVITTKNQGSFILDWIQLNSTRDFTAGEPTISHHSGPSITAGDLGGIVVGSLAFLCLIAAAVIYLSSLGASQTELDMVQIMGSNGQDHTVNPFIIGQMILLCHRRIETIFLQKSESDFSDVLSGYDH</sequence>
<organism evidence="2 3">
    <name type="scientific">Agrocybe pediades</name>
    <dbReference type="NCBI Taxonomy" id="84607"/>
    <lineage>
        <taxon>Eukaryota</taxon>
        <taxon>Fungi</taxon>
        <taxon>Dikarya</taxon>
        <taxon>Basidiomycota</taxon>
        <taxon>Agaricomycotina</taxon>
        <taxon>Agaricomycetes</taxon>
        <taxon>Agaricomycetidae</taxon>
        <taxon>Agaricales</taxon>
        <taxon>Agaricineae</taxon>
        <taxon>Strophariaceae</taxon>
        <taxon>Agrocybe</taxon>
    </lineage>
</organism>
<dbReference type="AlphaFoldDB" id="A0A8H4QU68"/>
<name>A0A8H4QU68_9AGAR</name>